<proteinExistence type="predicted"/>
<evidence type="ECO:0000313" key="2">
    <source>
        <dbReference type="Proteomes" id="UP000595437"/>
    </source>
</evidence>
<feature type="non-terminal residue" evidence="1">
    <location>
        <position position="1"/>
    </location>
</feature>
<dbReference type="EMBL" id="CP045891">
    <property type="protein sequence ID" value="QQP57272.1"/>
    <property type="molecule type" value="Genomic_DNA"/>
</dbReference>
<dbReference type="SUPFAM" id="SSF52540">
    <property type="entry name" value="P-loop containing nucleoside triphosphate hydrolases"/>
    <property type="match status" value="1"/>
</dbReference>
<dbReference type="InterPro" id="IPR050716">
    <property type="entry name" value="MAGUK"/>
</dbReference>
<keyword evidence="2" id="KW-1185">Reference proteome</keyword>
<dbReference type="OrthoDB" id="439127at2759"/>
<dbReference type="Proteomes" id="UP000595437">
    <property type="component" value="Chromosome 2"/>
</dbReference>
<evidence type="ECO:0008006" key="3">
    <source>
        <dbReference type="Google" id="ProtNLM"/>
    </source>
</evidence>
<sequence>VSLILICGGLFSSSPMHPDPSPCSGNDPFSNGKIKKVIYDLAESEEFDKDEIPTYEEVARLFPRPGAFRPIVLVGPPGVGRNEIKRRIIALDSDRHKATVPRKSPHLYYKE</sequence>
<dbReference type="AlphaFoldDB" id="A0A7T8KJU6"/>
<protein>
    <recommendedName>
        <fullName evidence="3">Guanylate kinase-like domain-containing protein</fullName>
    </recommendedName>
</protein>
<accession>A0A7T8KJU6</accession>
<dbReference type="PANTHER" id="PTHR23122">
    <property type="entry name" value="MEMBRANE-ASSOCIATED GUANYLATE KINASE MAGUK"/>
    <property type="match status" value="1"/>
</dbReference>
<reference evidence="2" key="1">
    <citation type="submission" date="2021-01" db="EMBL/GenBank/DDBJ databases">
        <title>Caligus Genome Assembly.</title>
        <authorList>
            <person name="Gallardo-Escarate C."/>
        </authorList>
    </citation>
    <scope>NUCLEOTIDE SEQUENCE [LARGE SCALE GENOMIC DNA]</scope>
</reference>
<dbReference type="InterPro" id="IPR027417">
    <property type="entry name" value="P-loop_NTPase"/>
</dbReference>
<organism evidence="1 2">
    <name type="scientific">Caligus rogercresseyi</name>
    <name type="common">Sea louse</name>
    <dbReference type="NCBI Taxonomy" id="217165"/>
    <lineage>
        <taxon>Eukaryota</taxon>
        <taxon>Metazoa</taxon>
        <taxon>Ecdysozoa</taxon>
        <taxon>Arthropoda</taxon>
        <taxon>Crustacea</taxon>
        <taxon>Multicrustacea</taxon>
        <taxon>Hexanauplia</taxon>
        <taxon>Copepoda</taxon>
        <taxon>Siphonostomatoida</taxon>
        <taxon>Caligidae</taxon>
        <taxon>Caligus</taxon>
    </lineage>
</organism>
<gene>
    <name evidence="1" type="ORF">FKW44_002198</name>
</gene>
<dbReference type="Gene3D" id="3.40.50.300">
    <property type="entry name" value="P-loop containing nucleotide triphosphate hydrolases"/>
    <property type="match status" value="1"/>
</dbReference>
<name>A0A7T8KJU6_CALRO</name>
<evidence type="ECO:0000313" key="1">
    <source>
        <dbReference type="EMBL" id="QQP57272.1"/>
    </source>
</evidence>